<dbReference type="SUPFAM" id="SSF109604">
    <property type="entry name" value="HD-domain/PDEase-like"/>
    <property type="match status" value="1"/>
</dbReference>
<evidence type="ECO:0000313" key="4">
    <source>
        <dbReference type="Proteomes" id="UP000886602"/>
    </source>
</evidence>
<protein>
    <submittedName>
        <fullName evidence="3">HDOD domain-containing protein</fullName>
    </submittedName>
</protein>
<evidence type="ECO:0000256" key="1">
    <source>
        <dbReference type="SAM" id="MobiDB-lite"/>
    </source>
</evidence>
<dbReference type="Gene3D" id="1.10.3210.10">
    <property type="entry name" value="Hypothetical protein af1432"/>
    <property type="match status" value="1"/>
</dbReference>
<name>A0A9D7F6D4_9RHOO</name>
<dbReference type="Proteomes" id="UP000886602">
    <property type="component" value="Unassembled WGS sequence"/>
</dbReference>
<dbReference type="InterPro" id="IPR013976">
    <property type="entry name" value="HDOD"/>
</dbReference>
<dbReference type="InterPro" id="IPR052340">
    <property type="entry name" value="RNase_Y/CdgJ"/>
</dbReference>
<dbReference type="AlphaFoldDB" id="A0A9D7F6D4"/>
<comment type="caution">
    <text evidence="3">The sequence shown here is derived from an EMBL/GenBank/DDBJ whole genome shotgun (WGS) entry which is preliminary data.</text>
</comment>
<evidence type="ECO:0000259" key="2">
    <source>
        <dbReference type="PROSITE" id="PS51833"/>
    </source>
</evidence>
<feature type="region of interest" description="Disordered" evidence="1">
    <location>
        <begin position="1"/>
        <end position="27"/>
    </location>
</feature>
<gene>
    <name evidence="3" type="ORF">IPJ48_07485</name>
</gene>
<sequence>MSTNREASPEAGLEVDQQAVKDAETEDAADKVGEALNAQRFQMLEDIARELAGEVVFPTSFEAAIRLRKALQNSNLPIPRIASIVSVEPLVAAKLIHLANSVLYSPDGTPARDLQAAISRLGVKLVRTTALAIAMSQLMRSKEMAIFNEFTQALWAHTLKTAAAARILARSQTRINPDEAMLAGLVHDLGAFYMLYRAAQYPELRTRPETVKYLIIQWHEGIGVTLLHALGIPEDIVNATIDHEQPRAAPETVRTLADIVYVGNILAGTHFEWLYQDLDPDAGEAGIVRQKYADLLPEIETVTQEMQAIFA</sequence>
<organism evidence="3 4">
    <name type="scientific">Candidatus Propionivibrio dominans</name>
    <dbReference type="NCBI Taxonomy" id="2954373"/>
    <lineage>
        <taxon>Bacteria</taxon>
        <taxon>Pseudomonadati</taxon>
        <taxon>Pseudomonadota</taxon>
        <taxon>Betaproteobacteria</taxon>
        <taxon>Rhodocyclales</taxon>
        <taxon>Rhodocyclaceae</taxon>
        <taxon>Propionivibrio</taxon>
    </lineage>
</organism>
<evidence type="ECO:0000313" key="3">
    <source>
        <dbReference type="EMBL" id="MBK7422934.1"/>
    </source>
</evidence>
<dbReference type="PANTHER" id="PTHR33525:SF3">
    <property type="entry name" value="RIBONUCLEASE Y"/>
    <property type="match status" value="1"/>
</dbReference>
<reference evidence="3" key="1">
    <citation type="submission" date="2020-10" db="EMBL/GenBank/DDBJ databases">
        <title>Connecting structure to function with the recovery of over 1000 high-quality activated sludge metagenome-assembled genomes encoding full-length rRNA genes using long-read sequencing.</title>
        <authorList>
            <person name="Singleton C.M."/>
            <person name="Petriglieri F."/>
            <person name="Kristensen J.M."/>
            <person name="Kirkegaard R.H."/>
            <person name="Michaelsen T.Y."/>
            <person name="Andersen M.H."/>
            <person name="Karst S.M."/>
            <person name="Dueholm M.S."/>
            <person name="Nielsen P.H."/>
            <person name="Albertsen M."/>
        </authorList>
    </citation>
    <scope>NUCLEOTIDE SEQUENCE</scope>
    <source>
        <strain evidence="3">EsbW_18-Q3-R4-48_MAXAC.044</strain>
    </source>
</reference>
<dbReference type="EMBL" id="JADJNC010000010">
    <property type="protein sequence ID" value="MBK7422934.1"/>
    <property type="molecule type" value="Genomic_DNA"/>
</dbReference>
<accession>A0A9D7F6D4</accession>
<dbReference type="Pfam" id="PF08668">
    <property type="entry name" value="HDOD"/>
    <property type="match status" value="1"/>
</dbReference>
<dbReference type="PANTHER" id="PTHR33525">
    <property type="match status" value="1"/>
</dbReference>
<proteinExistence type="predicted"/>
<dbReference type="PROSITE" id="PS51833">
    <property type="entry name" value="HDOD"/>
    <property type="match status" value="1"/>
</dbReference>
<feature type="domain" description="HDOD" evidence="2">
    <location>
        <begin position="57"/>
        <end position="246"/>
    </location>
</feature>